<evidence type="ECO:0000256" key="3">
    <source>
        <dbReference type="ARBA" id="ARBA00022737"/>
    </source>
</evidence>
<feature type="region of interest" description="Disordered" evidence="7">
    <location>
        <begin position="359"/>
        <end position="402"/>
    </location>
</feature>
<keyword evidence="2" id="KW-0479">Metal-binding</keyword>
<dbReference type="Proteomes" id="UP001498771">
    <property type="component" value="Unassembled WGS sequence"/>
</dbReference>
<dbReference type="InterPro" id="IPR015943">
    <property type="entry name" value="WD40/YVTN_repeat-like_dom_sf"/>
</dbReference>
<evidence type="ECO:0000256" key="6">
    <source>
        <dbReference type="PROSITE-ProRule" id="PRU00221"/>
    </source>
</evidence>
<dbReference type="PANTHER" id="PTHR46200">
    <property type="entry name" value="GATOR COMPLEX PROTEIN WDR24"/>
    <property type="match status" value="1"/>
</dbReference>
<dbReference type="PROSITE" id="PS50294">
    <property type="entry name" value="WD_REPEATS_REGION"/>
    <property type="match status" value="2"/>
</dbReference>
<evidence type="ECO:0000313" key="9">
    <source>
        <dbReference type="Proteomes" id="UP001498771"/>
    </source>
</evidence>
<sequence length="662" mass="71999">MSTQRQPPPSPLPMPSPRLGAFARLGQYITGSTGTASPPATNTNRQLFAPPPPPPDHLVFKTDAALTAMSADPASNHAVIAGRGYMRVVRVEPTQICEAQDMLYGDPRGGYVSDLKWLIGPHSKTIALASTNGLITLHDVEKPEAVRQLASGHSRTVNSLSVNPFNPHILISGGQDGTVRYWDLRTLLNVATVKGVDASRRVQFSSVDGSRFCTIYESGTLARYDARNLSIPDRRVTAHTGAGLCLDYHPTMDVVITGGRDRAMRVWDLRQEPTTKQTPSYEIYTSGAISSAIWRKPLVHEKINEITDLPVACASLAVGDYRLHVFNLRRRYVPERVIDTHTGPVMGLAWAGDGPFGSGAPLEEDSDSSSSESEYVFSPATSGTSTHPPLRTTKRTKRKRRQRGVLWACSRDMTFRAHDVRRACPCRPVHNLSHQAFAWGPDDDFTFIGFDKRKLRHDGLIDVPITQASPATKSPSEEDSSTPMTTSTSPVASVVSGGLWGRRNSAAAQRKSSMSGATPSSVASSSSSTGSGSSMMMRMLLSTRRTPVATVPCVPRQDAVSGDLSLFKSGLDTPGIITRPGNGFEGIVDQEEEDEHDTDNNHEHHNNSNHNTATTSNTNNNNNNREGVQARFVERQIEGVQQDGIGFQMTGNGEQPRQVRSV</sequence>
<keyword evidence="4" id="KW-0863">Zinc-finger</keyword>
<dbReference type="EMBL" id="JBBJBU010000010">
    <property type="protein sequence ID" value="KAK7203932.1"/>
    <property type="molecule type" value="Genomic_DNA"/>
</dbReference>
<feature type="compositionally biased region" description="Low complexity" evidence="7">
    <location>
        <begin position="481"/>
        <end position="496"/>
    </location>
</feature>
<keyword evidence="9" id="KW-1185">Reference proteome</keyword>
<accession>A0ABR1F264</accession>
<comment type="caution">
    <text evidence="8">The sequence shown here is derived from an EMBL/GenBank/DDBJ whole genome shotgun (WGS) entry which is preliminary data.</text>
</comment>
<reference evidence="8 9" key="1">
    <citation type="submission" date="2024-03" db="EMBL/GenBank/DDBJ databases">
        <title>Genome-scale model development and genomic sequencing of the oleaginous clade Lipomyces.</title>
        <authorList>
            <consortium name="Lawrence Berkeley National Laboratory"/>
            <person name="Czajka J.J."/>
            <person name="Han Y."/>
            <person name="Kim J."/>
            <person name="Mondo S.J."/>
            <person name="Hofstad B.A."/>
            <person name="Robles A."/>
            <person name="Haridas S."/>
            <person name="Riley R."/>
            <person name="LaButti K."/>
            <person name="Pangilinan J."/>
            <person name="Andreopoulos W."/>
            <person name="Lipzen A."/>
            <person name="Yan J."/>
            <person name="Wang M."/>
            <person name="Ng V."/>
            <person name="Grigoriev I.V."/>
            <person name="Spatafora J.W."/>
            <person name="Magnuson J.K."/>
            <person name="Baker S.E."/>
            <person name="Pomraning K.R."/>
        </authorList>
    </citation>
    <scope>NUCLEOTIDE SEQUENCE [LARGE SCALE GENOMIC DNA]</scope>
    <source>
        <strain evidence="8 9">Phaff 52-87</strain>
    </source>
</reference>
<evidence type="ECO:0000256" key="2">
    <source>
        <dbReference type="ARBA" id="ARBA00022723"/>
    </source>
</evidence>
<keyword evidence="3" id="KW-0677">Repeat</keyword>
<feature type="compositionally biased region" description="Polar residues" evidence="7">
    <location>
        <begin position="649"/>
        <end position="662"/>
    </location>
</feature>
<organism evidence="8 9">
    <name type="scientific">Myxozyma melibiosi</name>
    <dbReference type="NCBI Taxonomy" id="54550"/>
    <lineage>
        <taxon>Eukaryota</taxon>
        <taxon>Fungi</taxon>
        <taxon>Dikarya</taxon>
        <taxon>Ascomycota</taxon>
        <taxon>Saccharomycotina</taxon>
        <taxon>Lipomycetes</taxon>
        <taxon>Lipomycetales</taxon>
        <taxon>Lipomycetaceae</taxon>
        <taxon>Myxozyma</taxon>
    </lineage>
</organism>
<dbReference type="InterPro" id="IPR036322">
    <property type="entry name" value="WD40_repeat_dom_sf"/>
</dbReference>
<gene>
    <name evidence="8" type="ORF">BZA70DRAFT_296776</name>
</gene>
<dbReference type="SUPFAM" id="SSF50978">
    <property type="entry name" value="WD40 repeat-like"/>
    <property type="match status" value="1"/>
</dbReference>
<dbReference type="RefSeq" id="XP_064766965.1">
    <property type="nucleotide sequence ID" value="XM_064914538.1"/>
</dbReference>
<feature type="region of interest" description="Disordered" evidence="7">
    <location>
        <begin position="643"/>
        <end position="662"/>
    </location>
</feature>
<dbReference type="PROSITE" id="PS50082">
    <property type="entry name" value="WD_REPEATS_2"/>
    <property type="match status" value="2"/>
</dbReference>
<feature type="compositionally biased region" description="Polar residues" evidence="7">
    <location>
        <begin position="30"/>
        <end position="46"/>
    </location>
</feature>
<feature type="compositionally biased region" description="Low complexity" evidence="7">
    <location>
        <begin position="608"/>
        <end position="624"/>
    </location>
</feature>
<dbReference type="GeneID" id="90040050"/>
<dbReference type="InterPro" id="IPR001680">
    <property type="entry name" value="WD40_rpt"/>
</dbReference>
<name>A0ABR1F264_9ASCO</name>
<evidence type="ECO:0000256" key="4">
    <source>
        <dbReference type="ARBA" id="ARBA00022771"/>
    </source>
</evidence>
<evidence type="ECO:0000256" key="7">
    <source>
        <dbReference type="SAM" id="MobiDB-lite"/>
    </source>
</evidence>
<keyword evidence="1 6" id="KW-0853">WD repeat</keyword>
<dbReference type="PANTHER" id="PTHR46200:SF1">
    <property type="entry name" value="GATOR COMPLEX PROTEIN WDR24"/>
    <property type="match status" value="1"/>
</dbReference>
<evidence type="ECO:0000313" key="8">
    <source>
        <dbReference type="EMBL" id="KAK7203932.1"/>
    </source>
</evidence>
<dbReference type="Pfam" id="PF00400">
    <property type="entry name" value="WD40"/>
    <property type="match status" value="2"/>
</dbReference>
<feature type="repeat" description="WD" evidence="6">
    <location>
        <begin position="236"/>
        <end position="277"/>
    </location>
</feature>
<proteinExistence type="predicted"/>
<feature type="region of interest" description="Disordered" evidence="7">
    <location>
        <begin position="30"/>
        <end position="50"/>
    </location>
</feature>
<feature type="compositionally biased region" description="Basic residues" evidence="7">
    <location>
        <begin position="392"/>
        <end position="402"/>
    </location>
</feature>
<feature type="region of interest" description="Disordered" evidence="7">
    <location>
        <begin position="466"/>
        <end position="533"/>
    </location>
</feature>
<protein>
    <submittedName>
        <fullName evidence="8">WD40-repeat-containing domain protein</fullName>
    </submittedName>
</protein>
<feature type="repeat" description="WD" evidence="6">
    <location>
        <begin position="150"/>
        <end position="192"/>
    </location>
</feature>
<evidence type="ECO:0000256" key="1">
    <source>
        <dbReference type="ARBA" id="ARBA00022574"/>
    </source>
</evidence>
<keyword evidence="5" id="KW-0862">Zinc</keyword>
<dbReference type="Gene3D" id="2.130.10.10">
    <property type="entry name" value="YVTN repeat-like/Quinoprotein amine dehydrogenase"/>
    <property type="match status" value="2"/>
</dbReference>
<dbReference type="PROSITE" id="PS00678">
    <property type="entry name" value="WD_REPEATS_1"/>
    <property type="match status" value="1"/>
</dbReference>
<dbReference type="SMART" id="SM00320">
    <property type="entry name" value="WD40"/>
    <property type="match status" value="3"/>
</dbReference>
<evidence type="ECO:0000256" key="5">
    <source>
        <dbReference type="ARBA" id="ARBA00022833"/>
    </source>
</evidence>
<feature type="region of interest" description="Disordered" evidence="7">
    <location>
        <begin position="591"/>
        <end position="624"/>
    </location>
</feature>
<dbReference type="InterPro" id="IPR019775">
    <property type="entry name" value="WD40_repeat_CS"/>
</dbReference>
<dbReference type="InterPro" id="IPR037590">
    <property type="entry name" value="WDR24"/>
</dbReference>
<feature type="compositionally biased region" description="Low complexity" evidence="7">
    <location>
        <begin position="512"/>
        <end position="533"/>
    </location>
</feature>